<dbReference type="AlphaFoldDB" id="A0A3S9PRD2"/>
<proteinExistence type="predicted"/>
<keyword evidence="2" id="KW-1185">Reference proteome</keyword>
<accession>A0A3S9PRD2</accession>
<evidence type="ECO:0000313" key="1">
    <source>
        <dbReference type="EMBL" id="AZQ74982.1"/>
    </source>
</evidence>
<dbReference type="Proteomes" id="UP000267900">
    <property type="component" value="Chromosome"/>
</dbReference>
<protein>
    <submittedName>
        <fullName evidence="1">Uncharacterized protein</fullName>
    </submittedName>
</protein>
<organism evidence="1 2">
    <name type="scientific">Streptomyces luteoverticillatus</name>
    <name type="common">Streptoverticillium luteoverticillatus</name>
    <dbReference type="NCBI Taxonomy" id="66425"/>
    <lineage>
        <taxon>Bacteria</taxon>
        <taxon>Bacillati</taxon>
        <taxon>Actinomycetota</taxon>
        <taxon>Actinomycetes</taxon>
        <taxon>Kitasatosporales</taxon>
        <taxon>Streptomycetaceae</taxon>
        <taxon>Streptomyces</taxon>
    </lineage>
</organism>
<dbReference type="OrthoDB" id="3218567at2"/>
<reference evidence="1 2" key="1">
    <citation type="submission" date="2018-12" db="EMBL/GenBank/DDBJ databases">
        <title>The whole draft genome of Streptomyce luteoverticillatus CGMCC 15060.</title>
        <authorList>
            <person name="Feng Z."/>
            <person name="Chen G."/>
            <person name="Zhang J."/>
            <person name="Zhu H."/>
            <person name="Yu X."/>
            <person name="Zhang W."/>
            <person name="Zhang X."/>
        </authorList>
    </citation>
    <scope>NUCLEOTIDE SEQUENCE [LARGE SCALE GENOMIC DNA]</scope>
    <source>
        <strain evidence="1 2">CGMCC 15060</strain>
    </source>
</reference>
<gene>
    <name evidence="1" type="ORF">EKH77_30820</name>
</gene>
<dbReference type="RefSeq" id="WP_126917484.1">
    <property type="nucleotide sequence ID" value="NZ_CP034587.1"/>
</dbReference>
<sequence length="125" mass="13264">MSEQVATAGAAADGPVLVWAPAHHGLRLSEAGRHTEALDATARAVPLSRGLAARHRAAHEDHLAFALYAYATTTRLLADIRWEEAIDVITEVALLWRAIAESEPGLVGPYLDAVTDTHARPTGPG</sequence>
<evidence type="ECO:0000313" key="2">
    <source>
        <dbReference type="Proteomes" id="UP000267900"/>
    </source>
</evidence>
<dbReference type="EMBL" id="CP034587">
    <property type="protein sequence ID" value="AZQ74982.1"/>
    <property type="molecule type" value="Genomic_DNA"/>
</dbReference>
<name>A0A3S9PRD2_STRLT</name>